<dbReference type="InterPro" id="IPR000601">
    <property type="entry name" value="PKD_dom"/>
</dbReference>
<dbReference type="Gene3D" id="3.40.50.1820">
    <property type="entry name" value="alpha/beta hydrolase"/>
    <property type="match status" value="1"/>
</dbReference>
<comment type="caution">
    <text evidence="3">The sequence shown here is derived from an EMBL/GenBank/DDBJ whole genome shotgun (WGS) entry which is preliminary data.</text>
</comment>
<protein>
    <submittedName>
        <fullName evidence="3">Alpha/beta fold hydrolase</fullName>
    </submittedName>
</protein>
<dbReference type="RefSeq" id="WP_187467923.1">
    <property type="nucleotide sequence ID" value="NZ_JACSIT010000141.1"/>
</dbReference>
<dbReference type="SMART" id="SM00089">
    <property type="entry name" value="PKD"/>
    <property type="match status" value="2"/>
</dbReference>
<dbReference type="Pfam" id="PF18962">
    <property type="entry name" value="Por_Secre_tail"/>
    <property type="match status" value="1"/>
</dbReference>
<dbReference type="SUPFAM" id="SSF49299">
    <property type="entry name" value="PKD domain"/>
    <property type="match status" value="2"/>
</dbReference>
<sequence length="838" mass="91562">MFRLIYALFLSIMLTSPVIFAQANLVVRQASFEPQQIEKGDILTVRTTVVNVGNVAAAANYLFISYSQDLTIEPTELVSRVSIRPLAPGEEQEVEFFYPISTALLAGDYFVALEVDPFDEVPESDNANLFCVSDGQNCTRLTINNFIAPTQRYNYPIIFVHGLNGNSKTWDDFAFDARSNFGWIYGGRLDYCLNPDNNQNNSDTIIRSFVDQDNLRSGDFYTVNFDVNAVGELFVSDDFIPFNNFESNQSAIVKQGWAIRDAVEKVLTFSGADKVILVGHSMGGLASREYLQNPENWQPDGDHHVAKLLTIGTPHGGSNLSGGILSSLIGIDERAEATRDLRYTSPLFNGQYLNGGTESFFSGFVNNDVNCNGQTGDLIVGLNEKASPTLVDYACIVGVGNNFPSSSGDGVVDATRADFNNYLYAPPPLVNQHADRYLVTTSHTDIHKENTATIILALDEPDFYELAYPLPLERLQFSYASEQAENHPISPPGDNIDWDDFIIEVPTGGRADVRVWNIPVHTFSVFLYDLAGNLLAQSDAEGNSQLSLSANVPAGNYYVEFGSIPTANSWRFPYAHYVNITPAEPVVAAFSANAVQGCAPFSVTYASEATGNPTSFAWAFPGGTPATSILPNPTVTYAADGIYSASLIVNNETNADTLIREAYIEVSTTATPAFTHDAPSSRTVNFENETQFSGETPGYRWDFGDGQISTEFSPVHTFPANEIYEVTLTAENQCGATSTTQIINLTTVATADPRTDLAIALSPNPVKDLINLEVSGNFYGKLSATIINQIGQPVATKVLSKNNRVNSFSFDVENLTPGIYHLRLTASSLNRTIQFVKQ</sequence>
<dbReference type="InterPro" id="IPR011635">
    <property type="entry name" value="CARDB"/>
</dbReference>
<keyword evidence="1" id="KW-0732">Signal</keyword>
<dbReference type="NCBIfam" id="TIGR04183">
    <property type="entry name" value="Por_Secre_tail"/>
    <property type="match status" value="1"/>
</dbReference>
<name>A0A923TEH1_9BACT</name>
<dbReference type="AlphaFoldDB" id="A0A923TEH1"/>
<dbReference type="Pfam" id="PF07705">
    <property type="entry name" value="CARDB"/>
    <property type="match status" value="1"/>
</dbReference>
<evidence type="ECO:0000259" key="2">
    <source>
        <dbReference type="PROSITE" id="PS50093"/>
    </source>
</evidence>
<dbReference type="InterPro" id="IPR035986">
    <property type="entry name" value="PKD_dom_sf"/>
</dbReference>
<organism evidence="3 4">
    <name type="scientific">Neolewinella lacunae</name>
    <dbReference type="NCBI Taxonomy" id="1517758"/>
    <lineage>
        <taxon>Bacteria</taxon>
        <taxon>Pseudomonadati</taxon>
        <taxon>Bacteroidota</taxon>
        <taxon>Saprospiria</taxon>
        <taxon>Saprospirales</taxon>
        <taxon>Lewinellaceae</taxon>
        <taxon>Neolewinella</taxon>
    </lineage>
</organism>
<gene>
    <name evidence="3" type="ORF">H9S92_17195</name>
</gene>
<evidence type="ECO:0000313" key="4">
    <source>
        <dbReference type="Proteomes" id="UP000650081"/>
    </source>
</evidence>
<evidence type="ECO:0000256" key="1">
    <source>
        <dbReference type="SAM" id="SignalP"/>
    </source>
</evidence>
<dbReference type="GO" id="GO:0016788">
    <property type="term" value="F:hydrolase activity, acting on ester bonds"/>
    <property type="evidence" value="ECO:0007669"/>
    <property type="project" value="InterPro"/>
</dbReference>
<feature type="signal peptide" evidence="1">
    <location>
        <begin position="1"/>
        <end position="21"/>
    </location>
</feature>
<dbReference type="EMBL" id="JACSIT010000141">
    <property type="protein sequence ID" value="MBC6995907.1"/>
    <property type="molecule type" value="Genomic_DNA"/>
</dbReference>
<dbReference type="Pfam" id="PF07819">
    <property type="entry name" value="PGAP1"/>
    <property type="match status" value="1"/>
</dbReference>
<reference evidence="3" key="1">
    <citation type="submission" date="2020-08" db="EMBL/GenBank/DDBJ databases">
        <title>Lewinella bacteria from marine environments.</title>
        <authorList>
            <person name="Zhong Y."/>
        </authorList>
    </citation>
    <scope>NUCLEOTIDE SEQUENCE</scope>
    <source>
        <strain evidence="3">KCTC 42187</strain>
    </source>
</reference>
<keyword evidence="4" id="KW-1185">Reference proteome</keyword>
<dbReference type="Proteomes" id="UP000650081">
    <property type="component" value="Unassembled WGS sequence"/>
</dbReference>
<feature type="chain" id="PRO_5037862272" evidence="1">
    <location>
        <begin position="22"/>
        <end position="838"/>
    </location>
</feature>
<dbReference type="CDD" id="cd00146">
    <property type="entry name" value="PKD"/>
    <property type="match status" value="2"/>
</dbReference>
<feature type="domain" description="PKD" evidence="2">
    <location>
        <begin position="586"/>
        <end position="671"/>
    </location>
</feature>
<accession>A0A923TEH1</accession>
<proteinExistence type="predicted"/>
<keyword evidence="3" id="KW-0378">Hydrolase</keyword>
<evidence type="ECO:0000313" key="3">
    <source>
        <dbReference type="EMBL" id="MBC6995907.1"/>
    </source>
</evidence>
<dbReference type="InterPro" id="IPR022409">
    <property type="entry name" value="PKD/Chitinase_dom"/>
</dbReference>
<dbReference type="Gene3D" id="2.60.120.380">
    <property type="match status" value="1"/>
</dbReference>
<dbReference type="Gene3D" id="2.60.40.10">
    <property type="entry name" value="Immunoglobulins"/>
    <property type="match status" value="3"/>
</dbReference>
<dbReference type="InterPro" id="IPR026444">
    <property type="entry name" value="Secre_tail"/>
</dbReference>
<dbReference type="Pfam" id="PF18911">
    <property type="entry name" value="PKD_4"/>
    <property type="match status" value="2"/>
</dbReference>
<dbReference type="InterPro" id="IPR012908">
    <property type="entry name" value="PGAP1-ab_dom-like"/>
</dbReference>
<dbReference type="InterPro" id="IPR029058">
    <property type="entry name" value="AB_hydrolase_fold"/>
</dbReference>
<feature type="domain" description="PKD" evidence="2">
    <location>
        <begin position="693"/>
        <end position="742"/>
    </location>
</feature>
<dbReference type="PROSITE" id="PS50093">
    <property type="entry name" value="PKD"/>
    <property type="match status" value="2"/>
</dbReference>
<dbReference type="SUPFAM" id="SSF53474">
    <property type="entry name" value="alpha/beta-Hydrolases"/>
    <property type="match status" value="1"/>
</dbReference>
<dbReference type="InterPro" id="IPR013783">
    <property type="entry name" value="Ig-like_fold"/>
</dbReference>